<name>A0A418Q2P0_9SPHN</name>
<dbReference type="Proteomes" id="UP000285023">
    <property type="component" value="Unassembled WGS sequence"/>
</dbReference>
<dbReference type="NCBIfam" id="TIGR04433">
    <property type="entry name" value="UrcA_uranyl"/>
    <property type="match status" value="1"/>
</dbReference>
<sequence length="141" mass="14939">MPPDAGWAGDRRSMEESMKTGLLLVGMATVVAVAAPALAQETAVVRGRPLTDLVVRTVSFADLNLASASDQVRLHGRVNSAVGAVCRESLGPSPIYFAKVSCTKRAWRTAQPQIERAIVDAQLSVSGVASDRALIRVAVRQ</sequence>
<dbReference type="AlphaFoldDB" id="A0A418Q2P0"/>
<evidence type="ECO:0000313" key="1">
    <source>
        <dbReference type="EMBL" id="RIX32169.1"/>
    </source>
</evidence>
<protein>
    <submittedName>
        <fullName evidence="1">UrcA family protein</fullName>
    </submittedName>
</protein>
<dbReference type="EMBL" id="QXTF01000001">
    <property type="protein sequence ID" value="RIX32169.1"/>
    <property type="molecule type" value="Genomic_DNA"/>
</dbReference>
<organism evidence="1 2">
    <name type="scientific">Sphingomonas edaphi</name>
    <dbReference type="NCBI Taxonomy" id="2315689"/>
    <lineage>
        <taxon>Bacteria</taxon>
        <taxon>Pseudomonadati</taxon>
        <taxon>Pseudomonadota</taxon>
        <taxon>Alphaproteobacteria</taxon>
        <taxon>Sphingomonadales</taxon>
        <taxon>Sphingomonadaceae</taxon>
        <taxon>Sphingomonas</taxon>
    </lineage>
</organism>
<evidence type="ECO:0000313" key="2">
    <source>
        <dbReference type="Proteomes" id="UP000285023"/>
    </source>
</evidence>
<gene>
    <name evidence="1" type="ORF">D3M59_04160</name>
</gene>
<keyword evidence="2" id="KW-1185">Reference proteome</keyword>
<accession>A0A418Q2P0</accession>
<proteinExistence type="predicted"/>
<dbReference type="InterPro" id="IPR030972">
    <property type="entry name" value="UrcA_uranyl"/>
</dbReference>
<reference evidence="1 2" key="1">
    <citation type="submission" date="2018-09" db="EMBL/GenBank/DDBJ databases">
        <title>Sphingomonas sp. DAC4.</title>
        <authorList>
            <person name="Seo T."/>
        </authorList>
    </citation>
    <scope>NUCLEOTIDE SEQUENCE [LARGE SCALE GENOMIC DNA]</scope>
    <source>
        <strain evidence="1 2">DAC4</strain>
    </source>
</reference>
<comment type="caution">
    <text evidence="1">The sequence shown here is derived from an EMBL/GenBank/DDBJ whole genome shotgun (WGS) entry which is preliminary data.</text>
</comment>